<keyword evidence="1" id="KW-0812">Transmembrane</keyword>
<comment type="caution">
    <text evidence="2">The sequence shown here is derived from an EMBL/GenBank/DDBJ whole genome shotgun (WGS) entry which is preliminary data.</text>
</comment>
<keyword evidence="1" id="KW-0472">Membrane</keyword>
<dbReference type="RefSeq" id="WP_121658177.1">
    <property type="nucleotide sequence ID" value="NZ_BMEK01000001.1"/>
</dbReference>
<feature type="transmembrane region" description="Helical" evidence="1">
    <location>
        <begin position="121"/>
        <end position="140"/>
    </location>
</feature>
<dbReference type="EMBL" id="RCWJ01000001">
    <property type="protein sequence ID" value="RLQ85813.1"/>
    <property type="molecule type" value="Genomic_DNA"/>
</dbReference>
<evidence type="ECO:0000313" key="2">
    <source>
        <dbReference type="EMBL" id="RLQ85813.1"/>
    </source>
</evidence>
<dbReference type="OrthoDB" id="4827793at2"/>
<accession>A0A3L7J5D6</accession>
<dbReference type="Proteomes" id="UP000282460">
    <property type="component" value="Unassembled WGS sequence"/>
</dbReference>
<feature type="transmembrane region" description="Helical" evidence="1">
    <location>
        <begin position="94"/>
        <end position="115"/>
    </location>
</feature>
<gene>
    <name evidence="2" type="ORF">D9V28_02855</name>
</gene>
<name>A0A3L7J5D6_9MICO</name>
<proteinExistence type="predicted"/>
<protein>
    <submittedName>
        <fullName evidence="2">Uncharacterized protein</fullName>
    </submittedName>
</protein>
<evidence type="ECO:0000313" key="3">
    <source>
        <dbReference type="Proteomes" id="UP000282460"/>
    </source>
</evidence>
<feature type="transmembrane region" description="Helical" evidence="1">
    <location>
        <begin position="49"/>
        <end position="74"/>
    </location>
</feature>
<reference evidence="2 3" key="1">
    <citation type="submission" date="2018-10" db="EMBL/GenBank/DDBJ databases">
        <authorList>
            <person name="Li J."/>
        </authorList>
    </citation>
    <scope>NUCLEOTIDE SEQUENCE [LARGE SCALE GENOMIC DNA]</scope>
    <source>
        <strain evidence="2 3">ZD1-4</strain>
    </source>
</reference>
<feature type="transmembrane region" description="Helical" evidence="1">
    <location>
        <begin position="152"/>
        <end position="171"/>
    </location>
</feature>
<sequence>MSKLSPPGSSTEQDPRNSFVTEESVYGTLLVSGMIVVSGTYGASSWATFLSVLGTVIVFWVAHVYAGTVAGHAVMEGKDIALGTAFKRSLRRSVGFLTSALIPCVLLLIGALRVIPDALAIWLALWVGVVILGALGYRAFALRGSAWTVRILGSLGTATLGIAMILLKALIH</sequence>
<dbReference type="AlphaFoldDB" id="A0A3L7J5D6"/>
<keyword evidence="1" id="KW-1133">Transmembrane helix</keyword>
<evidence type="ECO:0000256" key="1">
    <source>
        <dbReference type="SAM" id="Phobius"/>
    </source>
</evidence>
<organism evidence="2 3">
    <name type="scientific">Mycetocola zhadangensis</name>
    <dbReference type="NCBI Taxonomy" id="1164595"/>
    <lineage>
        <taxon>Bacteria</taxon>
        <taxon>Bacillati</taxon>
        <taxon>Actinomycetota</taxon>
        <taxon>Actinomycetes</taxon>
        <taxon>Micrococcales</taxon>
        <taxon>Microbacteriaceae</taxon>
        <taxon>Mycetocola</taxon>
    </lineage>
</organism>
<keyword evidence="3" id="KW-1185">Reference proteome</keyword>